<dbReference type="InterPro" id="IPR025040">
    <property type="entry name" value="DUF3984"/>
</dbReference>
<evidence type="ECO:0000313" key="2">
    <source>
        <dbReference type="EMBL" id="KAF4121652.1"/>
    </source>
</evidence>
<dbReference type="EMBL" id="JAANYQ010000012">
    <property type="protein sequence ID" value="KAF4121652.1"/>
    <property type="molecule type" value="Genomic_DNA"/>
</dbReference>
<dbReference type="Pfam" id="PF13136">
    <property type="entry name" value="DUF3984"/>
    <property type="match status" value="1"/>
</dbReference>
<accession>A0A9P5D0I7</accession>
<feature type="compositionally biased region" description="Low complexity" evidence="1">
    <location>
        <begin position="194"/>
        <end position="203"/>
    </location>
</feature>
<dbReference type="OrthoDB" id="5339776at2759"/>
<evidence type="ECO:0000256" key="1">
    <source>
        <dbReference type="SAM" id="MobiDB-lite"/>
    </source>
</evidence>
<dbReference type="Proteomes" id="UP000749293">
    <property type="component" value="Unassembled WGS sequence"/>
</dbReference>
<dbReference type="RefSeq" id="XP_035320304.1">
    <property type="nucleotide sequence ID" value="XM_035464040.1"/>
</dbReference>
<protein>
    <submittedName>
        <fullName evidence="2">Uncharacterized protein</fullName>
    </submittedName>
</protein>
<name>A0A9P5D0I7_9HYPO</name>
<feature type="compositionally biased region" description="Basic and acidic residues" evidence="1">
    <location>
        <begin position="370"/>
        <end position="381"/>
    </location>
</feature>
<organism evidence="2 3">
    <name type="scientific">Geosmithia morbida</name>
    <dbReference type="NCBI Taxonomy" id="1094350"/>
    <lineage>
        <taxon>Eukaryota</taxon>
        <taxon>Fungi</taxon>
        <taxon>Dikarya</taxon>
        <taxon>Ascomycota</taxon>
        <taxon>Pezizomycotina</taxon>
        <taxon>Sordariomycetes</taxon>
        <taxon>Hypocreomycetidae</taxon>
        <taxon>Hypocreales</taxon>
        <taxon>Bionectriaceae</taxon>
        <taxon>Geosmithia</taxon>
    </lineage>
</organism>
<feature type="compositionally biased region" description="Low complexity" evidence="1">
    <location>
        <begin position="217"/>
        <end position="234"/>
    </location>
</feature>
<feature type="region of interest" description="Disordered" evidence="1">
    <location>
        <begin position="60"/>
        <end position="138"/>
    </location>
</feature>
<evidence type="ECO:0000313" key="3">
    <source>
        <dbReference type="Proteomes" id="UP000749293"/>
    </source>
</evidence>
<gene>
    <name evidence="2" type="ORF">GMORB2_2060</name>
</gene>
<feature type="region of interest" description="Disordered" evidence="1">
    <location>
        <begin position="317"/>
        <end position="385"/>
    </location>
</feature>
<comment type="caution">
    <text evidence="2">The sequence shown here is derived from an EMBL/GenBank/DDBJ whole genome shotgun (WGS) entry which is preliminary data.</text>
</comment>
<feature type="compositionally biased region" description="Basic and acidic residues" evidence="1">
    <location>
        <begin position="172"/>
        <end position="182"/>
    </location>
</feature>
<reference evidence="2" key="1">
    <citation type="submission" date="2020-03" db="EMBL/GenBank/DDBJ databases">
        <title>Site-based positive gene gene selection in Geosmithia morbida across the United States reveals a broad range of putative effectors and factors for local host and environmental adapation.</title>
        <authorList>
            <person name="Onufrak A."/>
            <person name="Murdoch R.W."/>
            <person name="Gazis R."/>
            <person name="Huff M."/>
            <person name="Staton M."/>
            <person name="Klingeman W."/>
            <person name="Hadziabdic D."/>
        </authorList>
    </citation>
    <scope>NUCLEOTIDE SEQUENCE</scope>
    <source>
        <strain evidence="2">1262</strain>
    </source>
</reference>
<feature type="region of interest" description="Disordered" evidence="1">
    <location>
        <begin position="162"/>
        <end position="264"/>
    </location>
</feature>
<feature type="compositionally biased region" description="Acidic residues" evidence="1">
    <location>
        <begin position="318"/>
        <end position="346"/>
    </location>
</feature>
<dbReference type="GeneID" id="55968290"/>
<proteinExistence type="predicted"/>
<keyword evidence="3" id="KW-1185">Reference proteome</keyword>
<sequence>MDLPVNPLHAERARRKSRSSTNLNHLTLAPLTTKMPFTGHDQSGGVYDNDAAGTRAHATISTSYIEGRSAPTTPRLLSRTPGIGPRSHSHHRTASASGQGGPVTKSKSTTQLHQKSRTPGATTPKRRAGPKDSDSDSDWLFRTGALISTEAREFKGQAWLVSRQSSTSLVSMKDEGDDRDFERELDEEKDAGSSRRGSSAAASDHNGHHGKLPMRGSRLTSRANSATRRSSLASPMPTLTDSHEDSYFGSAAVDDDDSVHQQGPDFINLDERLEQLGGVDGDCGLQDDEAAVRRLVRRGKADRGTWLSNVFGWTLFSVEEDEDDEEGSEEDEEEEEEEEEAGEEDEGRSKKLAGRSSWAVRHFEGVSNAPDERIDPPKGEEGPWGDAAWLLSVATKVMF</sequence>
<feature type="region of interest" description="Disordered" evidence="1">
    <location>
        <begin position="1"/>
        <end position="27"/>
    </location>
</feature>
<feature type="compositionally biased region" description="Polar residues" evidence="1">
    <location>
        <begin position="105"/>
        <end position="121"/>
    </location>
</feature>
<dbReference type="AlphaFoldDB" id="A0A9P5D0I7"/>